<dbReference type="AlphaFoldDB" id="A0A512PHM0"/>
<dbReference type="RefSeq" id="WP_146954465.1">
    <property type="nucleotide sequence ID" value="NZ_BAABBJ010000012.1"/>
</dbReference>
<feature type="compositionally biased region" description="Low complexity" evidence="7">
    <location>
        <begin position="19"/>
        <end position="28"/>
    </location>
</feature>
<dbReference type="InterPro" id="IPR050171">
    <property type="entry name" value="MFS_Transporters"/>
</dbReference>
<dbReference type="GO" id="GO:0005886">
    <property type="term" value="C:plasma membrane"/>
    <property type="evidence" value="ECO:0007669"/>
    <property type="project" value="UniProtKB-SubCell"/>
</dbReference>
<reference evidence="10 11" key="1">
    <citation type="submission" date="2019-07" db="EMBL/GenBank/DDBJ databases">
        <title>Whole genome shotgun sequence of Cellulomonas soli NBRC 109434.</title>
        <authorList>
            <person name="Hosoyama A."/>
            <person name="Uohara A."/>
            <person name="Ohji S."/>
            <person name="Ichikawa N."/>
        </authorList>
    </citation>
    <scope>NUCLEOTIDE SEQUENCE [LARGE SCALE GENOMIC DNA]</scope>
    <source>
        <strain evidence="10 11">NBRC 109434</strain>
    </source>
</reference>
<dbReference type="Gene3D" id="1.20.1250.20">
    <property type="entry name" value="MFS general substrate transporter like domains"/>
    <property type="match status" value="1"/>
</dbReference>
<evidence type="ECO:0000256" key="7">
    <source>
        <dbReference type="SAM" id="MobiDB-lite"/>
    </source>
</evidence>
<gene>
    <name evidence="10" type="ORF">CSO01_34050</name>
</gene>
<comment type="caution">
    <text evidence="10">The sequence shown here is derived from an EMBL/GenBank/DDBJ whole genome shotgun (WGS) entry which is preliminary data.</text>
</comment>
<evidence type="ECO:0000256" key="3">
    <source>
        <dbReference type="ARBA" id="ARBA00022475"/>
    </source>
</evidence>
<keyword evidence="11" id="KW-1185">Reference proteome</keyword>
<feature type="transmembrane region" description="Helical" evidence="8">
    <location>
        <begin position="109"/>
        <end position="128"/>
    </location>
</feature>
<protein>
    <recommendedName>
        <fullName evidence="9">Major facilitator superfamily (MFS) profile domain-containing protein</fullName>
    </recommendedName>
</protein>
<dbReference type="PRINTS" id="PR01035">
    <property type="entry name" value="TCRTETA"/>
</dbReference>
<feature type="transmembrane region" description="Helical" evidence="8">
    <location>
        <begin position="253"/>
        <end position="271"/>
    </location>
</feature>
<dbReference type="PANTHER" id="PTHR23517">
    <property type="entry name" value="RESISTANCE PROTEIN MDTM, PUTATIVE-RELATED-RELATED"/>
    <property type="match status" value="1"/>
</dbReference>
<dbReference type="InterPro" id="IPR011701">
    <property type="entry name" value="MFS"/>
</dbReference>
<evidence type="ECO:0000259" key="9">
    <source>
        <dbReference type="PROSITE" id="PS50850"/>
    </source>
</evidence>
<evidence type="ECO:0000313" key="10">
    <source>
        <dbReference type="EMBL" id="GEP70690.1"/>
    </source>
</evidence>
<evidence type="ECO:0000313" key="11">
    <source>
        <dbReference type="Proteomes" id="UP000321798"/>
    </source>
</evidence>
<proteinExistence type="predicted"/>
<feature type="transmembrane region" description="Helical" evidence="8">
    <location>
        <begin position="291"/>
        <end position="312"/>
    </location>
</feature>
<feature type="region of interest" description="Disordered" evidence="7">
    <location>
        <begin position="1"/>
        <end position="33"/>
    </location>
</feature>
<evidence type="ECO:0000256" key="8">
    <source>
        <dbReference type="SAM" id="Phobius"/>
    </source>
</evidence>
<keyword evidence="6 8" id="KW-0472">Membrane</keyword>
<organism evidence="10 11">
    <name type="scientific">Cellulomonas soli</name>
    <dbReference type="NCBI Taxonomy" id="931535"/>
    <lineage>
        <taxon>Bacteria</taxon>
        <taxon>Bacillati</taxon>
        <taxon>Actinomycetota</taxon>
        <taxon>Actinomycetes</taxon>
        <taxon>Micrococcales</taxon>
        <taxon>Cellulomonadaceae</taxon>
        <taxon>Cellulomonas</taxon>
    </lineage>
</organism>
<dbReference type="EMBL" id="BKAL01000015">
    <property type="protein sequence ID" value="GEP70690.1"/>
    <property type="molecule type" value="Genomic_DNA"/>
</dbReference>
<evidence type="ECO:0000256" key="4">
    <source>
        <dbReference type="ARBA" id="ARBA00022692"/>
    </source>
</evidence>
<feature type="transmembrane region" description="Helical" evidence="8">
    <location>
        <begin position="68"/>
        <end position="88"/>
    </location>
</feature>
<dbReference type="GO" id="GO:0022857">
    <property type="term" value="F:transmembrane transporter activity"/>
    <property type="evidence" value="ECO:0007669"/>
    <property type="project" value="InterPro"/>
</dbReference>
<dbReference type="Proteomes" id="UP000321798">
    <property type="component" value="Unassembled WGS sequence"/>
</dbReference>
<accession>A0A512PHM0</accession>
<feature type="transmembrane region" description="Helical" evidence="8">
    <location>
        <begin position="197"/>
        <end position="215"/>
    </location>
</feature>
<dbReference type="InterPro" id="IPR036259">
    <property type="entry name" value="MFS_trans_sf"/>
</dbReference>
<feature type="transmembrane region" description="Helical" evidence="8">
    <location>
        <begin position="134"/>
        <end position="157"/>
    </location>
</feature>
<feature type="transmembrane region" description="Helical" evidence="8">
    <location>
        <begin position="411"/>
        <end position="432"/>
    </location>
</feature>
<dbReference type="InterPro" id="IPR020846">
    <property type="entry name" value="MFS_dom"/>
</dbReference>
<dbReference type="OrthoDB" id="9793283at2"/>
<keyword evidence="4 8" id="KW-0812">Transmembrane</keyword>
<feature type="transmembrane region" description="Helical" evidence="8">
    <location>
        <begin position="324"/>
        <end position="342"/>
    </location>
</feature>
<name>A0A512PHM0_9CELL</name>
<dbReference type="PANTHER" id="PTHR23517:SF3">
    <property type="entry name" value="INTEGRAL MEMBRANE TRANSPORT PROTEIN"/>
    <property type="match status" value="1"/>
</dbReference>
<evidence type="ECO:0000256" key="5">
    <source>
        <dbReference type="ARBA" id="ARBA00022989"/>
    </source>
</evidence>
<dbReference type="SUPFAM" id="SSF103473">
    <property type="entry name" value="MFS general substrate transporter"/>
    <property type="match status" value="1"/>
</dbReference>
<keyword evidence="5 8" id="KW-1133">Transmembrane helix</keyword>
<keyword evidence="3" id="KW-1003">Cell membrane</keyword>
<feature type="transmembrane region" description="Helical" evidence="8">
    <location>
        <begin position="169"/>
        <end position="191"/>
    </location>
</feature>
<dbReference type="Pfam" id="PF07690">
    <property type="entry name" value="MFS_1"/>
    <property type="match status" value="2"/>
</dbReference>
<evidence type="ECO:0000256" key="2">
    <source>
        <dbReference type="ARBA" id="ARBA00022448"/>
    </source>
</evidence>
<evidence type="ECO:0000256" key="1">
    <source>
        <dbReference type="ARBA" id="ARBA00004651"/>
    </source>
</evidence>
<feature type="transmembrane region" description="Helical" evidence="8">
    <location>
        <begin position="348"/>
        <end position="373"/>
    </location>
</feature>
<evidence type="ECO:0000256" key="6">
    <source>
        <dbReference type="ARBA" id="ARBA00023136"/>
    </source>
</evidence>
<dbReference type="CDD" id="cd17325">
    <property type="entry name" value="MFS_MdtG_SLC18_like"/>
    <property type="match status" value="1"/>
</dbReference>
<sequence length="436" mass="42123">MSAAAPPSTGPVGIPLAPTGPVTTPVGPARRADRALPPGMREQVLLVCALVATAQITWGAIVPALPDLGAAFGLTSTLLGVVVAAFGVGRLLTNLPAGMLADRRGPRGLVLGAAAALALVTALTGSVGSLPVLLGLRVVAGALGGTVVTVGMAMLAARTPAGARGTVMATAQAVQLAGAALGPALGGAVMGAWGLRAVFLVAAVPVAVCVVVAALRHDRGYWARVRPAVDASVGGAAPGAPSDPRAGVRVPRAVLGAVVGAHVVGAAVFVARFGGEQTLAPLLGRAVGLDAGGLGIALAVVTVLSLAAMPLTARALDAGWRRRLMVPTLAVGALALALYPVAGDAVTFAVLVVVAGTCVSAGGIVPGVVLADVVPPERQGRITGLFRSVGDLGAVAGPLALGALLDAGGPAAASAVLAGVVALAAVAGALLVRVPR</sequence>
<feature type="transmembrane region" description="Helical" evidence="8">
    <location>
        <begin position="44"/>
        <end position="62"/>
    </location>
</feature>
<feature type="domain" description="Major facilitator superfamily (MFS) profile" evidence="9">
    <location>
        <begin position="43"/>
        <end position="436"/>
    </location>
</feature>
<feature type="transmembrane region" description="Helical" evidence="8">
    <location>
        <begin position="385"/>
        <end position="405"/>
    </location>
</feature>
<comment type="subcellular location">
    <subcellularLocation>
        <location evidence="1">Cell membrane</location>
        <topology evidence="1">Multi-pass membrane protein</topology>
    </subcellularLocation>
</comment>
<dbReference type="PROSITE" id="PS50850">
    <property type="entry name" value="MFS"/>
    <property type="match status" value="1"/>
</dbReference>
<dbReference type="InterPro" id="IPR001958">
    <property type="entry name" value="Tet-R_TetA/multi-R_MdtG-like"/>
</dbReference>
<keyword evidence="2" id="KW-0813">Transport</keyword>